<proteinExistence type="predicted"/>
<feature type="region of interest" description="Disordered" evidence="1">
    <location>
        <begin position="623"/>
        <end position="644"/>
    </location>
</feature>
<name>A0A919SMN4_9ACTN</name>
<evidence type="ECO:0000313" key="3">
    <source>
        <dbReference type="Proteomes" id="UP000681340"/>
    </source>
</evidence>
<feature type="compositionally biased region" description="Polar residues" evidence="1">
    <location>
        <begin position="633"/>
        <end position="644"/>
    </location>
</feature>
<dbReference type="Proteomes" id="UP000681340">
    <property type="component" value="Unassembled WGS sequence"/>
</dbReference>
<keyword evidence="3" id="KW-1185">Reference proteome</keyword>
<comment type="caution">
    <text evidence="2">The sequence shown here is derived from an EMBL/GenBank/DDBJ whole genome shotgun (WGS) entry which is preliminary data.</text>
</comment>
<dbReference type="RefSeq" id="WP_345477102.1">
    <property type="nucleotide sequence ID" value="NZ_BAABEA010000004.1"/>
</dbReference>
<sequence length="644" mass="69818">MYARAAILTTMRPKRRATKTGYRPSPELEQVRVALHVLLRAGNTFWCAFHEDGPLNSRTGRRVALAVAAVDAVEAFMLATRRLDGPRGQRARTLLDSVSLAASLWAYPRSGRDAGMAASLLPTVGVAVERIYTHGLVNGVVAMVAPTATAFTTRRLTRRPTSLADAFTYPAIALTAGAALRLAEQVGQWRLRRGEQNRQDAIRAAMGFFGERQFDRDGGILALDSLQKVFTLLLDSSAVPDHAKAGLMAAQRNRRQRTNSADNQRGHQGGAGTLLAAALHQYADDRGGNRLRDRVYLDREAPAHDARTEEGGLLLDPVQAEELYLVLDEIGVAGDTRLDVVRTLRRGAGMDLSMRVTTQRRGEQARAYDVHLPSGRSVWRLDLVTVGLALQSAWIMTTSSPGHAHIPVPVTAAAAAVDAVAAATAHYISRRWQSVNPSDLTLLCLPASLFIATVGTRTMRRKTYNPGGTPMHPGLHALAGNAWVLGSHARRMSPVGKALLVAGVGLQIGTSWLMSRRQPGDGKAFLAEMTWATLAMAGSLVLSRGLARMEQRTSIEQEERAAEVAGLAFRTGWAGRRQTIGAQVDQAADLLLQAERQADVPSADPRTLENYKMLTLLNEDARSALEDAGQRRPSATATRTESRR</sequence>
<dbReference type="EMBL" id="BOQL01000053">
    <property type="protein sequence ID" value="GIM74956.1"/>
    <property type="molecule type" value="Genomic_DNA"/>
</dbReference>
<reference evidence="2" key="1">
    <citation type="submission" date="2021-03" db="EMBL/GenBank/DDBJ databases">
        <title>Whole genome shotgun sequence of Actinoplanes auranticolor NBRC 12245.</title>
        <authorList>
            <person name="Komaki H."/>
            <person name="Tamura T."/>
        </authorList>
    </citation>
    <scope>NUCLEOTIDE SEQUENCE</scope>
    <source>
        <strain evidence="2">NBRC 12245</strain>
    </source>
</reference>
<evidence type="ECO:0000256" key="1">
    <source>
        <dbReference type="SAM" id="MobiDB-lite"/>
    </source>
</evidence>
<organism evidence="2 3">
    <name type="scientific">Actinoplanes auranticolor</name>
    <dbReference type="NCBI Taxonomy" id="47988"/>
    <lineage>
        <taxon>Bacteria</taxon>
        <taxon>Bacillati</taxon>
        <taxon>Actinomycetota</taxon>
        <taxon>Actinomycetes</taxon>
        <taxon>Micromonosporales</taxon>
        <taxon>Micromonosporaceae</taxon>
        <taxon>Actinoplanes</taxon>
    </lineage>
</organism>
<protein>
    <submittedName>
        <fullName evidence="2">Uncharacterized protein</fullName>
    </submittedName>
</protein>
<gene>
    <name evidence="2" type="ORF">Aau02nite_63550</name>
</gene>
<accession>A0A919SMN4</accession>
<evidence type="ECO:0000313" key="2">
    <source>
        <dbReference type="EMBL" id="GIM74956.1"/>
    </source>
</evidence>
<dbReference type="AlphaFoldDB" id="A0A919SMN4"/>